<feature type="binding site" evidence="20">
    <location>
        <position position="91"/>
    </location>
    <ligand>
        <name>UDP-N-acetyl-alpha-D-glucosamine</name>
        <dbReference type="ChEBI" id="CHEBI:57705"/>
    </ligand>
</feature>
<dbReference type="GO" id="GO:0009252">
    <property type="term" value="P:peptidoglycan biosynthetic process"/>
    <property type="evidence" value="ECO:0007669"/>
    <property type="project" value="UniProtKB-UniRule"/>
</dbReference>
<evidence type="ECO:0000256" key="6">
    <source>
        <dbReference type="ARBA" id="ARBA00022490"/>
    </source>
</evidence>
<feature type="binding site" evidence="20">
    <location>
        <begin position="96"/>
        <end position="97"/>
    </location>
    <ligand>
        <name>UDP-N-acetyl-alpha-D-glucosamine</name>
        <dbReference type="ChEBI" id="CHEBI:57705"/>
    </ligand>
</feature>
<evidence type="ECO:0000256" key="15">
    <source>
        <dbReference type="ARBA" id="ARBA00023315"/>
    </source>
</evidence>
<dbReference type="PANTHER" id="PTHR43584">
    <property type="entry name" value="NUCLEOTIDYL TRANSFERASE"/>
    <property type="match status" value="1"/>
</dbReference>
<dbReference type="Pfam" id="PF00132">
    <property type="entry name" value="Hexapep"/>
    <property type="match status" value="3"/>
</dbReference>
<feature type="binding site" evidence="20">
    <location>
        <position position="395"/>
    </location>
    <ligand>
        <name>UDP-N-acetyl-alpha-D-glucosamine</name>
        <dbReference type="ChEBI" id="CHEBI:57705"/>
    </ligand>
</feature>
<dbReference type="InterPro" id="IPR005882">
    <property type="entry name" value="Bifunctional_GlmU"/>
</dbReference>
<dbReference type="PROSITE" id="PS00101">
    <property type="entry name" value="HEXAPEP_TRANSFERASES"/>
    <property type="match status" value="1"/>
</dbReference>
<reference evidence="22 23" key="1">
    <citation type="journal article" date="2015" name="Genome Announc.">
        <title>Expanding the biotechnology potential of lactobacilli through comparative genomics of 213 strains and associated genera.</title>
        <authorList>
            <person name="Sun Z."/>
            <person name="Harris H.M."/>
            <person name="McCann A."/>
            <person name="Guo C."/>
            <person name="Argimon S."/>
            <person name="Zhang W."/>
            <person name="Yang X."/>
            <person name="Jeffery I.B."/>
            <person name="Cooney J.C."/>
            <person name="Kagawa T.F."/>
            <person name="Liu W."/>
            <person name="Song Y."/>
            <person name="Salvetti E."/>
            <person name="Wrobel A."/>
            <person name="Rasinkangas P."/>
            <person name="Parkhill J."/>
            <person name="Rea M.C."/>
            <person name="O'Sullivan O."/>
            <person name="Ritari J."/>
            <person name="Douillard F.P."/>
            <person name="Paul Ross R."/>
            <person name="Yang R."/>
            <person name="Briner A.E."/>
            <person name="Felis G.E."/>
            <person name="de Vos W.M."/>
            <person name="Barrangou R."/>
            <person name="Klaenhammer T.R."/>
            <person name="Caufield P.W."/>
            <person name="Cui Y."/>
            <person name="Zhang H."/>
            <person name="O'Toole P.W."/>
        </authorList>
    </citation>
    <scope>NUCLEOTIDE SEQUENCE [LARGE SCALE GENOMIC DNA]</scope>
    <source>
        <strain evidence="22 23">DSM 20452</strain>
    </source>
</reference>
<dbReference type="GO" id="GO:0016020">
    <property type="term" value="C:membrane"/>
    <property type="evidence" value="ECO:0007669"/>
    <property type="project" value="GOC"/>
</dbReference>
<keyword evidence="10 20" id="KW-0677">Repeat</keyword>
<feature type="binding site" evidence="20">
    <location>
        <position position="369"/>
    </location>
    <ligand>
        <name>UDP-N-acetyl-alpha-D-glucosamine</name>
        <dbReference type="ChEBI" id="CHEBI:57705"/>
    </ligand>
</feature>
<name>A0A0R2AUK3_9LACO</name>
<dbReference type="GO" id="GO:0019134">
    <property type="term" value="F:glucosamine-1-phosphate N-acetyltransferase activity"/>
    <property type="evidence" value="ECO:0007669"/>
    <property type="project" value="UniProtKB-UniRule"/>
</dbReference>
<evidence type="ECO:0000256" key="18">
    <source>
        <dbReference type="ARBA" id="ARBA00048493"/>
    </source>
</evidence>
<dbReference type="UniPathway" id="UPA00113">
    <property type="reaction ID" value="UER00532"/>
</dbReference>
<dbReference type="SUPFAM" id="SSF53448">
    <property type="entry name" value="Nucleotide-diphospho-sugar transferases"/>
    <property type="match status" value="1"/>
</dbReference>
<dbReference type="GO" id="GO:0000287">
    <property type="term" value="F:magnesium ion binding"/>
    <property type="evidence" value="ECO:0007669"/>
    <property type="project" value="UniProtKB-UniRule"/>
</dbReference>
<evidence type="ECO:0000256" key="11">
    <source>
        <dbReference type="ARBA" id="ARBA00022842"/>
    </source>
</evidence>
<evidence type="ECO:0000256" key="8">
    <source>
        <dbReference type="ARBA" id="ARBA00022695"/>
    </source>
</evidence>
<accession>A0A0R2AUK3</accession>
<dbReference type="UniPathway" id="UPA00973"/>
<comment type="caution">
    <text evidence="22">The sequence shown here is derived from an EMBL/GenBank/DDBJ whole genome shotgun (WGS) entry which is preliminary data.</text>
</comment>
<evidence type="ECO:0000256" key="19">
    <source>
        <dbReference type="ARBA" id="ARBA00049628"/>
    </source>
</evidence>
<feature type="binding site" evidence="20">
    <location>
        <position position="158"/>
    </location>
    <ligand>
        <name>UDP-N-acetyl-alpha-D-glucosamine</name>
        <dbReference type="ChEBI" id="CHEBI:57705"/>
    </ligand>
</feature>
<comment type="similarity">
    <text evidence="5 20">In the N-terminal section; belongs to the N-acetylglucosamine-1-phosphate uridyltransferase family.</text>
</comment>
<dbReference type="EC" id="2.3.1.157" evidence="20"/>
<comment type="pathway">
    <text evidence="2 20">Nucleotide-sugar biosynthesis; UDP-N-acetyl-alpha-D-glucosamine biosynthesis; N-acetyl-alpha-D-glucosamine 1-phosphate from alpha-D-glucosamine 6-phosphate (route II): step 2/2.</text>
</comment>
<feature type="binding site" evidence="20">
    <location>
        <begin position="404"/>
        <end position="405"/>
    </location>
    <ligand>
        <name>acetyl-CoA</name>
        <dbReference type="ChEBI" id="CHEBI:57288"/>
    </ligand>
</feature>
<evidence type="ECO:0000256" key="1">
    <source>
        <dbReference type="ARBA" id="ARBA00004496"/>
    </source>
</evidence>
<keyword evidence="12 20" id="KW-0133">Cell shape</keyword>
<keyword evidence="14 20" id="KW-0511">Multifunctional enzyme</keyword>
<dbReference type="Proteomes" id="UP000051612">
    <property type="component" value="Unassembled WGS sequence"/>
</dbReference>
<feature type="binding site" evidence="20">
    <location>
        <position position="246"/>
    </location>
    <ligand>
        <name>Mg(2+)</name>
        <dbReference type="ChEBI" id="CHEBI:18420"/>
    </ligand>
</feature>
<feature type="binding site" evidence="20">
    <location>
        <position position="423"/>
    </location>
    <ligand>
        <name>acetyl-CoA</name>
        <dbReference type="ChEBI" id="CHEBI:57288"/>
    </ligand>
</feature>
<keyword evidence="7 20" id="KW-0808">Transferase</keyword>
<dbReference type="GO" id="GO:0003977">
    <property type="term" value="F:UDP-N-acetylglucosamine diphosphorylase activity"/>
    <property type="evidence" value="ECO:0007669"/>
    <property type="project" value="UniProtKB-UniRule"/>
</dbReference>
<dbReference type="AlphaFoldDB" id="A0A0R2AUK3"/>
<keyword evidence="9 20" id="KW-0479">Metal-binding</keyword>
<organism evidence="22 23">
    <name type="scientific">Ligilactobacillus murinus DSM 20452 = NBRC 14221</name>
    <dbReference type="NCBI Taxonomy" id="1423772"/>
    <lineage>
        <taxon>Bacteria</taxon>
        <taxon>Bacillati</taxon>
        <taxon>Bacillota</taxon>
        <taxon>Bacilli</taxon>
        <taxon>Lactobacillales</taxon>
        <taxon>Lactobacillaceae</taxon>
        <taxon>Ligilactobacillus</taxon>
    </lineage>
</organism>
<keyword evidence="13 20" id="KW-0573">Peptidoglycan synthesis</keyword>
<dbReference type="InterPro" id="IPR050065">
    <property type="entry name" value="GlmU-like"/>
</dbReference>
<keyword evidence="16 20" id="KW-0961">Cell wall biogenesis/degradation</keyword>
<feature type="binding site" evidence="20">
    <location>
        <position position="246"/>
    </location>
    <ligand>
        <name>UDP-N-acetyl-alpha-D-glucosamine</name>
        <dbReference type="ChEBI" id="CHEBI:57705"/>
    </ligand>
</feature>
<feature type="binding site" evidence="20">
    <location>
        <position position="121"/>
    </location>
    <ligand>
        <name>Mg(2+)</name>
        <dbReference type="ChEBI" id="CHEBI:18420"/>
    </ligand>
</feature>
<comment type="pathway">
    <text evidence="20">Bacterial outer membrane biogenesis; LPS lipid A biosynthesis.</text>
</comment>
<dbReference type="Gene3D" id="3.90.550.10">
    <property type="entry name" value="Spore Coat Polysaccharide Biosynthesis Protein SpsA, Chain A"/>
    <property type="match status" value="1"/>
</dbReference>
<comment type="subunit">
    <text evidence="20">Homotrimer.</text>
</comment>
<feature type="binding site" evidence="20">
    <location>
        <position position="441"/>
    </location>
    <ligand>
        <name>acetyl-CoA</name>
        <dbReference type="ChEBI" id="CHEBI:57288"/>
    </ligand>
</feature>
<dbReference type="GO" id="GO:0005737">
    <property type="term" value="C:cytoplasm"/>
    <property type="evidence" value="ECO:0007669"/>
    <property type="project" value="UniProtKB-SubCell"/>
</dbReference>
<comment type="similarity">
    <text evidence="4 20">In the C-terminal section; belongs to the transferase hexapeptide repeat family.</text>
</comment>
<feature type="region of interest" description="Linker" evidence="20">
    <location>
        <begin position="249"/>
        <end position="269"/>
    </location>
</feature>
<dbReference type="NCBIfam" id="TIGR01173">
    <property type="entry name" value="glmU"/>
    <property type="match status" value="1"/>
</dbReference>
<comment type="function">
    <text evidence="19 20">Catalyzes the last two sequential reactions in the de novo biosynthetic pathway for UDP-N-acetylglucosamine (UDP-GlcNAc). The C-terminal domain catalyzes the transfer of acetyl group from acetyl coenzyme A to glucosamine-1-phosphate (GlcN-1-P) to produce N-acetylglucosamine-1-phosphate (GlcNAc-1-P), which is converted into UDP-GlcNAc by the transfer of uridine 5-monophosphate (from uridine 5-triphosphate), a reaction catalyzed by the N-terminal domain.</text>
</comment>
<dbReference type="SUPFAM" id="SSF51161">
    <property type="entry name" value="Trimeric LpxA-like enzymes"/>
    <property type="match status" value="1"/>
</dbReference>
<dbReference type="InterPro" id="IPR018357">
    <property type="entry name" value="Hexapep_transf_CS"/>
</dbReference>
<feature type="binding site" evidence="20">
    <location>
        <position position="173"/>
    </location>
    <ligand>
        <name>UDP-N-acetyl-alpha-D-glucosamine</name>
        <dbReference type="ChEBI" id="CHEBI:57705"/>
    </ligand>
</feature>
<dbReference type="NCBIfam" id="NF010934">
    <property type="entry name" value="PRK14354.1"/>
    <property type="match status" value="1"/>
</dbReference>
<proteinExistence type="inferred from homology"/>
<keyword evidence="8 20" id="KW-0548">Nucleotidyltransferase</keyword>
<evidence type="ECO:0000256" key="20">
    <source>
        <dbReference type="HAMAP-Rule" id="MF_01631"/>
    </source>
</evidence>
<dbReference type="Gene3D" id="2.160.10.10">
    <property type="entry name" value="Hexapeptide repeat proteins"/>
    <property type="match status" value="1"/>
</dbReference>
<evidence type="ECO:0000313" key="23">
    <source>
        <dbReference type="Proteomes" id="UP000051612"/>
    </source>
</evidence>
<gene>
    <name evidence="20" type="primary">glmU</name>
    <name evidence="22" type="ORF">FC48_GL001515</name>
</gene>
<evidence type="ECO:0000259" key="21">
    <source>
        <dbReference type="Pfam" id="PF00483"/>
    </source>
</evidence>
<comment type="pathway">
    <text evidence="3 20">Nucleotide-sugar biosynthesis; UDP-N-acetyl-alpha-D-glucosamine biosynthesis; UDP-N-acetyl-alpha-D-glucosamine from N-acetyl-alpha-D-glucosamine 1-phosphate: step 1/1.</text>
</comment>
<keyword evidence="11 20" id="KW-0460">Magnesium</keyword>
<sequence>MFTNYSEKGMPLVRQDSEMTAKYAIVLAAGQGTRMKSKLYKVLHPVCGKAMVDHVLTELEKDQIDEIVTIVGHGAAKVEETLGKRTKYALQAEQLGTGHAVLQAEELLGDKQGMTLVTCGDTPLFTAKTFAKLFEQHEQSGAVATVLTAKTDEPFGYGRVIRNHRDEVEKIVEQKDTTPEEALVNEINTGVYCFDNQALFKTLHEVKNDNAQGEYYLPDVIEILKAKGRPVGAYCMDEFEESMGVNDRIALAKATKVMQRRINELHMKNGVTLIDPATTYIEADVKIGADTVIEPGVSLKGKTVIGEDCVIGAHSELRDTVLEDGIEVKASFLEGAIMRNGSNIGPYSHLRPQADIGEGVHIGNFVEVKKATLGKNTKVGHLTYVGDATLGKEINVGCGTVFVNYDGQNKHHTNVGDYSFIGSGSNIIAPVEIADHAYVAAGSTITEDVASREMAIARGRQVNKPGYYDRYPVAKAAAESENKD</sequence>
<comment type="subcellular location">
    <subcellularLocation>
        <location evidence="1 20">Cytoplasm</location>
    </subcellularLocation>
</comment>
<evidence type="ECO:0000256" key="16">
    <source>
        <dbReference type="ARBA" id="ARBA00023316"/>
    </source>
</evidence>
<feature type="active site" description="Proton acceptor" evidence="20">
    <location>
        <position position="381"/>
    </location>
</feature>
<dbReference type="GO" id="GO:0008360">
    <property type="term" value="P:regulation of cell shape"/>
    <property type="evidence" value="ECO:0007669"/>
    <property type="project" value="UniProtKB-KW"/>
</dbReference>
<feature type="binding site" evidence="20">
    <location>
        <position position="384"/>
    </location>
    <ligand>
        <name>UDP-N-acetyl-alpha-D-glucosamine</name>
        <dbReference type="ChEBI" id="CHEBI:57705"/>
    </ligand>
</feature>
<evidence type="ECO:0000313" key="22">
    <source>
        <dbReference type="EMBL" id="KRM71048.1"/>
    </source>
</evidence>
<evidence type="ECO:0000256" key="3">
    <source>
        <dbReference type="ARBA" id="ARBA00005208"/>
    </source>
</evidence>
<feature type="binding site" evidence="20">
    <location>
        <begin position="27"/>
        <end position="30"/>
    </location>
    <ligand>
        <name>UDP-N-acetyl-alpha-D-glucosamine</name>
        <dbReference type="ChEBI" id="CHEBI:57705"/>
    </ligand>
</feature>
<evidence type="ECO:0000256" key="10">
    <source>
        <dbReference type="ARBA" id="ARBA00022737"/>
    </source>
</evidence>
<evidence type="ECO:0000256" key="7">
    <source>
        <dbReference type="ARBA" id="ARBA00022679"/>
    </source>
</evidence>
<protein>
    <recommendedName>
        <fullName evidence="20">Bifunctional protein GlmU</fullName>
    </recommendedName>
    <domain>
        <recommendedName>
            <fullName evidence="20">UDP-N-acetylglucosamine pyrophosphorylase</fullName>
            <ecNumber evidence="20">2.7.7.23</ecNumber>
        </recommendedName>
        <alternativeName>
            <fullName evidence="20">N-acetylglucosamine-1-phosphate uridyltransferase</fullName>
        </alternativeName>
    </domain>
    <domain>
        <recommendedName>
            <fullName evidence="20">Glucosamine-1-phosphate N-acetyltransferase</fullName>
            <ecNumber evidence="20">2.3.1.157</ecNumber>
        </recommendedName>
    </domain>
</protein>
<feature type="domain" description="Nucleotidyl transferase" evidence="21">
    <location>
        <begin position="24"/>
        <end position="237"/>
    </location>
</feature>
<dbReference type="HAMAP" id="MF_01631">
    <property type="entry name" value="GlmU"/>
    <property type="match status" value="1"/>
</dbReference>
<dbReference type="InterPro" id="IPR005835">
    <property type="entry name" value="NTP_transferase_dom"/>
</dbReference>
<dbReference type="Pfam" id="PF00483">
    <property type="entry name" value="NTP_transferase"/>
    <property type="match status" value="1"/>
</dbReference>
<dbReference type="GO" id="GO:0006048">
    <property type="term" value="P:UDP-N-acetylglucosamine biosynthetic process"/>
    <property type="evidence" value="ECO:0007669"/>
    <property type="project" value="UniProtKB-UniPathway"/>
</dbReference>
<feature type="binding site" evidence="20">
    <location>
        <position position="351"/>
    </location>
    <ligand>
        <name>UDP-N-acetyl-alpha-D-glucosamine</name>
        <dbReference type="ChEBI" id="CHEBI:57705"/>
    </ligand>
</feature>
<dbReference type="CDD" id="cd02540">
    <property type="entry name" value="GT2_GlmU_N_bac"/>
    <property type="match status" value="1"/>
</dbReference>
<dbReference type="InterPro" id="IPR029044">
    <property type="entry name" value="Nucleotide-diphossugar_trans"/>
</dbReference>
<feature type="binding site" evidence="20">
    <location>
        <position position="41"/>
    </location>
    <ligand>
        <name>UDP-N-acetyl-alpha-D-glucosamine</name>
        <dbReference type="ChEBI" id="CHEBI:57705"/>
    </ligand>
</feature>
<feature type="binding site" evidence="20">
    <location>
        <position position="188"/>
    </location>
    <ligand>
        <name>UDP-N-acetyl-alpha-D-glucosamine</name>
        <dbReference type="ChEBI" id="CHEBI:57705"/>
    </ligand>
</feature>
<evidence type="ECO:0000256" key="17">
    <source>
        <dbReference type="ARBA" id="ARBA00048247"/>
    </source>
</evidence>
<evidence type="ECO:0000256" key="14">
    <source>
        <dbReference type="ARBA" id="ARBA00023268"/>
    </source>
</evidence>
<dbReference type="GO" id="GO:0071555">
    <property type="term" value="P:cell wall organization"/>
    <property type="evidence" value="ECO:0007669"/>
    <property type="project" value="UniProtKB-KW"/>
</dbReference>
<keyword evidence="15 20" id="KW-0012">Acyltransferase</keyword>
<comment type="cofactor">
    <cofactor evidence="20">
        <name>Mg(2+)</name>
        <dbReference type="ChEBI" id="CHEBI:18420"/>
    </cofactor>
    <text evidence="20">Binds 1 Mg(2+) ion per subunit.</text>
</comment>
<dbReference type="EMBL" id="AYYN01000167">
    <property type="protein sequence ID" value="KRM71048.1"/>
    <property type="molecule type" value="Genomic_DNA"/>
</dbReference>
<dbReference type="GO" id="GO:0000902">
    <property type="term" value="P:cell morphogenesis"/>
    <property type="evidence" value="ECO:0007669"/>
    <property type="project" value="UniProtKB-UniRule"/>
</dbReference>
<evidence type="ECO:0000256" key="9">
    <source>
        <dbReference type="ARBA" id="ARBA00022723"/>
    </source>
</evidence>
<dbReference type="CDD" id="cd03353">
    <property type="entry name" value="LbH_GlmU_C"/>
    <property type="match status" value="1"/>
</dbReference>
<dbReference type="PATRIC" id="fig|1423772.3.peg.1616"/>
<dbReference type="InterPro" id="IPR001451">
    <property type="entry name" value="Hexapep"/>
</dbReference>
<comment type="catalytic activity">
    <reaction evidence="18 20">
        <text>N-acetyl-alpha-D-glucosamine 1-phosphate + UTP + H(+) = UDP-N-acetyl-alpha-D-glucosamine + diphosphate</text>
        <dbReference type="Rhea" id="RHEA:13509"/>
        <dbReference type="ChEBI" id="CHEBI:15378"/>
        <dbReference type="ChEBI" id="CHEBI:33019"/>
        <dbReference type="ChEBI" id="CHEBI:46398"/>
        <dbReference type="ChEBI" id="CHEBI:57705"/>
        <dbReference type="ChEBI" id="CHEBI:57776"/>
        <dbReference type="EC" id="2.7.7.23"/>
    </reaction>
</comment>
<evidence type="ECO:0000256" key="5">
    <source>
        <dbReference type="ARBA" id="ARBA00007947"/>
    </source>
</evidence>
<keyword evidence="6 20" id="KW-0963">Cytoplasm</keyword>
<dbReference type="InterPro" id="IPR038009">
    <property type="entry name" value="GlmU_C_LbH"/>
</dbReference>
<dbReference type="InterPro" id="IPR011004">
    <property type="entry name" value="Trimer_LpxA-like_sf"/>
</dbReference>
<feature type="binding site" evidence="20">
    <location>
        <position position="458"/>
    </location>
    <ligand>
        <name>acetyl-CoA</name>
        <dbReference type="ChEBI" id="CHEBI:57288"/>
    </ligand>
</feature>
<evidence type="ECO:0000256" key="2">
    <source>
        <dbReference type="ARBA" id="ARBA00005166"/>
    </source>
</evidence>
<dbReference type="EC" id="2.7.7.23" evidence="20"/>
<feature type="region of interest" description="Pyrophosphorylase" evidence="20">
    <location>
        <begin position="1"/>
        <end position="248"/>
    </location>
</feature>
<dbReference type="GO" id="GO:0009245">
    <property type="term" value="P:lipid A biosynthetic process"/>
    <property type="evidence" value="ECO:0007669"/>
    <property type="project" value="UniProtKB-UniRule"/>
</dbReference>
<evidence type="ECO:0000256" key="4">
    <source>
        <dbReference type="ARBA" id="ARBA00007707"/>
    </source>
</evidence>
<evidence type="ECO:0000256" key="12">
    <source>
        <dbReference type="ARBA" id="ARBA00022960"/>
    </source>
</evidence>
<dbReference type="PANTHER" id="PTHR43584:SF3">
    <property type="entry name" value="BIFUNCTIONAL PROTEIN GLMU"/>
    <property type="match status" value="1"/>
</dbReference>
<comment type="catalytic activity">
    <reaction evidence="17 20">
        <text>alpha-D-glucosamine 1-phosphate + acetyl-CoA = N-acetyl-alpha-D-glucosamine 1-phosphate + CoA + H(+)</text>
        <dbReference type="Rhea" id="RHEA:13725"/>
        <dbReference type="ChEBI" id="CHEBI:15378"/>
        <dbReference type="ChEBI" id="CHEBI:57287"/>
        <dbReference type="ChEBI" id="CHEBI:57288"/>
        <dbReference type="ChEBI" id="CHEBI:57776"/>
        <dbReference type="ChEBI" id="CHEBI:58516"/>
        <dbReference type="EC" id="2.3.1.157"/>
    </reaction>
</comment>
<feature type="region of interest" description="N-acetyltransferase" evidence="20">
    <location>
        <begin position="270"/>
        <end position="484"/>
    </location>
</feature>
<evidence type="ECO:0000256" key="13">
    <source>
        <dbReference type="ARBA" id="ARBA00022984"/>
    </source>
</evidence>
<comment type="caution">
    <text evidence="20">Lacks conserved residue(s) required for the propagation of feature annotation.</text>
</comment>